<organism evidence="6 7">
    <name type="scientific">Marinobacter aromaticivorans</name>
    <dbReference type="NCBI Taxonomy" id="1494078"/>
    <lineage>
        <taxon>Bacteria</taxon>
        <taxon>Pseudomonadati</taxon>
        <taxon>Pseudomonadota</taxon>
        <taxon>Gammaproteobacteria</taxon>
        <taxon>Pseudomonadales</taxon>
        <taxon>Marinobacteraceae</taxon>
        <taxon>Marinobacter</taxon>
    </lineage>
</organism>
<evidence type="ECO:0000256" key="4">
    <source>
        <dbReference type="HAMAP-Rule" id="MF_01082"/>
    </source>
</evidence>
<dbReference type="Pfam" id="PF01142">
    <property type="entry name" value="TruD"/>
    <property type="match status" value="1"/>
</dbReference>
<evidence type="ECO:0000313" key="6">
    <source>
        <dbReference type="EMBL" id="MFC7295592.1"/>
    </source>
</evidence>
<dbReference type="InterPro" id="IPR043165">
    <property type="entry name" value="TruD_insert_sf"/>
</dbReference>
<dbReference type="SUPFAM" id="SSF55120">
    <property type="entry name" value="Pseudouridine synthase"/>
    <property type="match status" value="1"/>
</dbReference>
<dbReference type="Gene3D" id="3.30.2350.20">
    <property type="entry name" value="TruD, catalytic domain"/>
    <property type="match status" value="2"/>
</dbReference>
<comment type="similarity">
    <text evidence="1 4">Belongs to the pseudouridine synthase TruD family.</text>
</comment>
<evidence type="ECO:0000259" key="5">
    <source>
        <dbReference type="PROSITE" id="PS50984"/>
    </source>
</evidence>
<comment type="catalytic activity">
    <reaction evidence="4">
        <text>uridine(13) in tRNA = pseudouridine(13) in tRNA</text>
        <dbReference type="Rhea" id="RHEA:42540"/>
        <dbReference type="Rhea" id="RHEA-COMP:10105"/>
        <dbReference type="Rhea" id="RHEA-COMP:10106"/>
        <dbReference type="ChEBI" id="CHEBI:65314"/>
        <dbReference type="ChEBI" id="CHEBI:65315"/>
        <dbReference type="EC" id="5.4.99.27"/>
    </reaction>
</comment>
<evidence type="ECO:0000256" key="2">
    <source>
        <dbReference type="ARBA" id="ARBA00022694"/>
    </source>
</evidence>
<protein>
    <recommendedName>
        <fullName evidence="4">tRNA pseudouridine synthase D</fullName>
        <ecNumber evidence="4">5.4.99.27</ecNumber>
    </recommendedName>
    <alternativeName>
        <fullName evidence="4">tRNA pseudouridine(13) synthase</fullName>
    </alternativeName>
    <alternativeName>
        <fullName evidence="4">tRNA pseudouridylate synthase D</fullName>
    </alternativeName>
    <alternativeName>
        <fullName evidence="4">tRNA-uridine isomerase D</fullName>
    </alternativeName>
</protein>
<feature type="domain" description="TRUD" evidence="5">
    <location>
        <begin position="174"/>
        <end position="311"/>
    </location>
</feature>
<name>A0ABW2IXG5_9GAMM</name>
<dbReference type="PROSITE" id="PS01268">
    <property type="entry name" value="UPF0024"/>
    <property type="match status" value="1"/>
</dbReference>
<dbReference type="Proteomes" id="UP001596506">
    <property type="component" value="Unassembled WGS sequence"/>
</dbReference>
<dbReference type="PANTHER" id="PTHR47811:SF1">
    <property type="entry name" value="TRNA PSEUDOURIDINE SYNTHASE D"/>
    <property type="match status" value="1"/>
</dbReference>
<comment type="function">
    <text evidence="4">Responsible for synthesis of pseudouridine from uracil-13 in transfer RNAs.</text>
</comment>
<dbReference type="PROSITE" id="PS50984">
    <property type="entry name" value="TRUD"/>
    <property type="match status" value="1"/>
</dbReference>
<reference evidence="7" key="1">
    <citation type="journal article" date="2019" name="Int. J. Syst. Evol. Microbiol.">
        <title>The Global Catalogue of Microorganisms (GCM) 10K type strain sequencing project: providing services to taxonomists for standard genome sequencing and annotation.</title>
        <authorList>
            <consortium name="The Broad Institute Genomics Platform"/>
            <consortium name="The Broad Institute Genome Sequencing Center for Infectious Disease"/>
            <person name="Wu L."/>
            <person name="Ma J."/>
        </authorList>
    </citation>
    <scope>NUCLEOTIDE SEQUENCE [LARGE SCALE GENOMIC DNA]</scope>
    <source>
        <strain evidence="7">CCUG 60559</strain>
    </source>
</reference>
<dbReference type="GO" id="GO:0160150">
    <property type="term" value="F:tRNA pseudouridine(13) synthase activity"/>
    <property type="evidence" value="ECO:0007669"/>
    <property type="project" value="UniProtKB-EC"/>
</dbReference>
<keyword evidence="3 4" id="KW-0413">Isomerase</keyword>
<dbReference type="InterPro" id="IPR020119">
    <property type="entry name" value="PsdUridine_synth_TruD_CS"/>
</dbReference>
<dbReference type="RefSeq" id="WP_100689719.1">
    <property type="nucleotide sequence ID" value="NZ_JBHTBD010000004.1"/>
</dbReference>
<dbReference type="EMBL" id="JBHTBD010000004">
    <property type="protein sequence ID" value="MFC7295592.1"/>
    <property type="molecule type" value="Genomic_DNA"/>
</dbReference>
<comment type="caution">
    <text evidence="6">The sequence shown here is derived from an EMBL/GenBank/DDBJ whole genome shotgun (WGS) entry which is preliminary data.</text>
</comment>
<dbReference type="InterPro" id="IPR050170">
    <property type="entry name" value="TruD_pseudoU_synthase"/>
</dbReference>
<dbReference type="InterPro" id="IPR001656">
    <property type="entry name" value="PsdUridine_synth_TruD"/>
</dbReference>
<accession>A0ABW2IXG5</accession>
<dbReference type="InterPro" id="IPR042214">
    <property type="entry name" value="TruD_catalytic"/>
</dbReference>
<gene>
    <name evidence="4 6" type="primary">truD</name>
    <name evidence="6" type="ORF">ACFQQA_12760</name>
</gene>
<evidence type="ECO:0000313" key="7">
    <source>
        <dbReference type="Proteomes" id="UP001596506"/>
    </source>
</evidence>
<dbReference type="EC" id="5.4.99.27" evidence="4"/>
<keyword evidence="2 4" id="KW-0819">tRNA processing</keyword>
<feature type="active site" description="Nucleophile" evidence="4">
    <location>
        <position position="96"/>
    </location>
</feature>
<dbReference type="InterPro" id="IPR011760">
    <property type="entry name" value="PsdUridine_synth_TruD_insert"/>
</dbReference>
<keyword evidence="7" id="KW-1185">Reference proteome</keyword>
<dbReference type="Gene3D" id="3.30.2340.10">
    <property type="entry name" value="TruD, insertion domain"/>
    <property type="match status" value="1"/>
</dbReference>
<sequence>MSEAEAGAKRWRLDWPVSGGERLARARLKTTPEDFRVSEVLEDFPEPSGTPGVTGEGEHLCLFIEKTGDNTEFLAGELAALAGCRPFDVGFCGLKDRHAVTSQWFSLYRPGMMDDDRALIGLISQRWRVKSAHRSVRKLRRGDHQGNRFVIRLRQVSADRQSVEPALERLKDQGAPNYFGPQRFGFAGGNLDRAVHIDPSMLNRRRGHGRHRGRGKLRSGRDDRKNVLYFSAARSWLFNEVLASRVAEGSWRLPLPGEPEDNATGPLWGDGGTCARGEAEQRERDIVAKTPELASLFLATRMKPERRPLVARPVGLEWQWLGAGVLELSFFLEPGQYATTILSDIFELEDMSLSQYEKQHG</sequence>
<dbReference type="PANTHER" id="PTHR47811">
    <property type="entry name" value="TRNA PSEUDOURIDINE SYNTHASE D"/>
    <property type="match status" value="1"/>
</dbReference>
<dbReference type="HAMAP" id="MF_01082">
    <property type="entry name" value="TruD"/>
    <property type="match status" value="1"/>
</dbReference>
<proteinExistence type="inferred from homology"/>
<evidence type="ECO:0000256" key="3">
    <source>
        <dbReference type="ARBA" id="ARBA00023235"/>
    </source>
</evidence>
<dbReference type="InterPro" id="IPR020103">
    <property type="entry name" value="PsdUridine_synth_cat_dom_sf"/>
</dbReference>
<evidence type="ECO:0000256" key="1">
    <source>
        <dbReference type="ARBA" id="ARBA00007953"/>
    </source>
</evidence>